<dbReference type="Gene3D" id="1.10.720.30">
    <property type="entry name" value="SAP domain"/>
    <property type="match status" value="1"/>
</dbReference>
<proteinExistence type="predicted"/>
<accession>A0A2I0QTN0</accession>
<keyword evidence="3" id="KW-1185">Reference proteome</keyword>
<dbReference type="OrthoDB" id="232872at2"/>
<evidence type="ECO:0000313" key="3">
    <source>
        <dbReference type="Proteomes" id="UP000243524"/>
    </source>
</evidence>
<sequence>MYLQDILPKMSKLYLGRIVDSFLKDVRMETEEDMRDVILRNIDEFQNKERVTRNLNFNKEKRDIALINEMILMSLMEQQGYSLSETDLFKMVHKLETEIVEQSKDDDYINTAIPAYEERVYSAVLNESWKKDDSLNEHEINILNVLRQELGLTKRDHHLLESRIGRFPQKANKLHSTKQIERSLKNLQSRGVILRFKEDTSYYIIPKEIARVVRYEMGGELRNEVYESLLDDLNVSQLKAILHNLNVSIGGKKEDLVSRIIKHNILPSTALSTFSSKELSDILKGLEGAKVSGTKEDKIQNIIDYYENLSTPESSDPTDERARLYDFYEELASRDYKALRVNKIIDKDIKTERYFEEATHYLFEKKLGVETTDMKGSKHADGKLRYSSKETILWDNKSTEQPYHFPEEHFNQFLGYIRSEESRVTLFLVVVYDYTKEAVAQAQKLKAFSDQDTDVALVKASDLKYVAENWMNYSTKKQPVFDLQVFNLTGELTRSMLISRMEWAL</sequence>
<comment type="caution">
    <text evidence="2">The sequence shown here is derived from an EMBL/GenBank/DDBJ whole genome shotgun (WGS) entry which is preliminary data.</text>
</comment>
<dbReference type="Pfam" id="PF02037">
    <property type="entry name" value="SAP"/>
    <property type="match status" value="1"/>
</dbReference>
<dbReference type="AlphaFoldDB" id="A0A2I0QTN0"/>
<dbReference type="RefSeq" id="WP_101331277.1">
    <property type="nucleotide sequence ID" value="NZ_PJNH01000002.1"/>
</dbReference>
<evidence type="ECO:0000259" key="1">
    <source>
        <dbReference type="PROSITE" id="PS50800"/>
    </source>
</evidence>
<reference evidence="2 3" key="1">
    <citation type="submission" date="2017-06" db="EMBL/GenBank/DDBJ databases">
        <title>the draft geome sequence of Illustriluteabacillus marina B3227.</title>
        <authorList>
            <person name="He R.-H."/>
            <person name="Du Z.-J."/>
        </authorList>
    </citation>
    <scope>NUCLEOTIDE SEQUENCE [LARGE SCALE GENOMIC DNA]</scope>
    <source>
        <strain evidence="2 3">B3227</strain>
    </source>
</reference>
<protein>
    <recommendedName>
        <fullName evidence="1">SAP domain-containing protein</fullName>
    </recommendedName>
</protein>
<name>A0A2I0QTN0_9BACI</name>
<dbReference type="EMBL" id="PJNH01000002">
    <property type="protein sequence ID" value="PKR77669.1"/>
    <property type="molecule type" value="Genomic_DNA"/>
</dbReference>
<dbReference type="InterPro" id="IPR036361">
    <property type="entry name" value="SAP_dom_sf"/>
</dbReference>
<dbReference type="PROSITE" id="PS50800">
    <property type="entry name" value="SAP"/>
    <property type="match status" value="1"/>
</dbReference>
<dbReference type="SMART" id="SM00513">
    <property type="entry name" value="SAP"/>
    <property type="match status" value="2"/>
</dbReference>
<dbReference type="SUPFAM" id="SSF68906">
    <property type="entry name" value="SAP domain"/>
    <property type="match status" value="1"/>
</dbReference>
<dbReference type="Gene3D" id="3.40.91.30">
    <property type="match status" value="1"/>
</dbReference>
<organism evidence="2 3">
    <name type="scientific">Halalkalibacillus sediminis</name>
    <dbReference type="NCBI Taxonomy" id="2018042"/>
    <lineage>
        <taxon>Bacteria</taxon>
        <taxon>Bacillati</taxon>
        <taxon>Bacillota</taxon>
        <taxon>Bacilli</taxon>
        <taxon>Bacillales</taxon>
        <taxon>Bacillaceae</taxon>
        <taxon>Halalkalibacillus</taxon>
    </lineage>
</organism>
<feature type="domain" description="SAP" evidence="1">
    <location>
        <begin position="230"/>
        <end position="264"/>
    </location>
</feature>
<dbReference type="Proteomes" id="UP000243524">
    <property type="component" value="Unassembled WGS sequence"/>
</dbReference>
<gene>
    <name evidence="2" type="ORF">CEY16_06975</name>
</gene>
<evidence type="ECO:0000313" key="2">
    <source>
        <dbReference type="EMBL" id="PKR77669.1"/>
    </source>
</evidence>
<dbReference type="InterPro" id="IPR003034">
    <property type="entry name" value="SAP_dom"/>
</dbReference>